<evidence type="ECO:0000313" key="3">
    <source>
        <dbReference type="Proteomes" id="UP000245168"/>
    </source>
</evidence>
<dbReference type="EMBL" id="QEXV01000002">
    <property type="protein sequence ID" value="PWE18008.1"/>
    <property type="molecule type" value="Genomic_DNA"/>
</dbReference>
<dbReference type="Proteomes" id="UP000245168">
    <property type="component" value="Unassembled WGS sequence"/>
</dbReference>
<feature type="transmembrane region" description="Helical" evidence="1">
    <location>
        <begin position="283"/>
        <end position="313"/>
    </location>
</feature>
<feature type="transmembrane region" description="Helical" evidence="1">
    <location>
        <begin position="423"/>
        <end position="444"/>
    </location>
</feature>
<name>A0A2U2BVH1_9PROT</name>
<proteinExistence type="predicted"/>
<sequence length="580" mass="63743">MRIALVGSIGLLGAGVVLFGASEKFQAWTNIHSGSLSLVQTYLALNLAVLVSSWRVGMNLPSPGLRRTIAYMLLVFPVYGVAIINLGLVVCLVFDFSTERLWLLGLSPPAIAAGWLFFRLSDESARDHASAGAGLSEKRLDESNREGHSSAEAVANDSAGWFMAAAVSAITLPLIVLWFGLGALVFELMRLAVFEGAVLPLERLLQAIKDDFWLELGLYAAIIPLAVVVLLAILGLGRFVIARFLSGDPRRYRRRLTEAEQEFLVAARERLAEYASAQTYPRYWAFLAVAAIPLGGMAIGMACATSGAYFLTLLLRNSVALSDYNDIVLESDIIGFAVVLGVFAGITLIWPLGQIAGRTSAGFAEFLYLRCGWNTTNSQARPPEQLARELEFDLRRDRLKPDTEFDPGAYVQQAYRRYDGASAAVGSLAIAVTLVFTVLDAFSFQAFTRDEMIRSGYWSFARESYRYGDAAGLETACYSGERDDQPAFFTKYHLVTENGRRFRLDELLERGELAVIEQIDAQVRAASVERVEYERSGLFGGNVGPAVDSTCSSELERRFGEDADRVRRILHLEPQAERGG</sequence>
<gene>
    <name evidence="2" type="ORF">DDZ18_05395</name>
</gene>
<keyword evidence="3" id="KW-1185">Reference proteome</keyword>
<feature type="transmembrane region" description="Helical" evidence="1">
    <location>
        <begin position="333"/>
        <end position="353"/>
    </location>
</feature>
<feature type="transmembrane region" description="Helical" evidence="1">
    <location>
        <begin position="218"/>
        <end position="245"/>
    </location>
</feature>
<keyword evidence="1" id="KW-0472">Membrane</keyword>
<dbReference type="AlphaFoldDB" id="A0A2U2BVH1"/>
<keyword evidence="1" id="KW-0812">Transmembrane</keyword>
<feature type="transmembrane region" description="Helical" evidence="1">
    <location>
        <begin position="159"/>
        <end position="181"/>
    </location>
</feature>
<comment type="caution">
    <text evidence="2">The sequence shown here is derived from an EMBL/GenBank/DDBJ whole genome shotgun (WGS) entry which is preliminary data.</text>
</comment>
<accession>A0A2U2BVH1</accession>
<organism evidence="2 3">
    <name type="scientific">Marinicauda salina</name>
    <dbReference type="NCBI Taxonomy" id="2135793"/>
    <lineage>
        <taxon>Bacteria</taxon>
        <taxon>Pseudomonadati</taxon>
        <taxon>Pseudomonadota</taxon>
        <taxon>Alphaproteobacteria</taxon>
        <taxon>Maricaulales</taxon>
        <taxon>Maricaulaceae</taxon>
        <taxon>Marinicauda</taxon>
    </lineage>
</organism>
<feature type="transmembrane region" description="Helical" evidence="1">
    <location>
        <begin position="69"/>
        <end position="95"/>
    </location>
</feature>
<evidence type="ECO:0000313" key="2">
    <source>
        <dbReference type="EMBL" id="PWE18008.1"/>
    </source>
</evidence>
<feature type="transmembrane region" description="Helical" evidence="1">
    <location>
        <begin position="101"/>
        <end position="118"/>
    </location>
</feature>
<evidence type="ECO:0000256" key="1">
    <source>
        <dbReference type="SAM" id="Phobius"/>
    </source>
</evidence>
<reference evidence="3" key="1">
    <citation type="submission" date="2018-05" db="EMBL/GenBank/DDBJ databases">
        <authorList>
            <person name="Liu B.-T."/>
        </authorList>
    </citation>
    <scope>NUCLEOTIDE SEQUENCE [LARGE SCALE GENOMIC DNA]</scope>
    <source>
        <strain evidence="3">WD6-1</strain>
    </source>
</reference>
<protein>
    <submittedName>
        <fullName evidence="2">Uncharacterized protein</fullName>
    </submittedName>
</protein>
<feature type="transmembrane region" description="Helical" evidence="1">
    <location>
        <begin position="36"/>
        <end position="57"/>
    </location>
</feature>
<keyword evidence="1" id="KW-1133">Transmembrane helix</keyword>